<dbReference type="Pfam" id="PF01750">
    <property type="entry name" value="HycI"/>
    <property type="match status" value="1"/>
</dbReference>
<name>A0A1F4RAV9_UNCSA</name>
<dbReference type="InterPro" id="IPR023430">
    <property type="entry name" value="Pept_HybD-like_dom_sf"/>
</dbReference>
<keyword evidence="3" id="KW-0064">Aspartyl protease</keyword>
<dbReference type="EMBL" id="METP01000046">
    <property type="protein sequence ID" value="OGC05319.1"/>
    <property type="molecule type" value="Genomic_DNA"/>
</dbReference>
<comment type="caution">
    <text evidence="5">The sequence shown here is derived from an EMBL/GenBank/DDBJ whole genome shotgun (WGS) entry which is preliminary data.</text>
</comment>
<dbReference type="CDD" id="cd06067">
    <property type="entry name" value="H2MP_MemB-H2evol"/>
    <property type="match status" value="1"/>
</dbReference>
<dbReference type="GO" id="GO:0004190">
    <property type="term" value="F:aspartic-type endopeptidase activity"/>
    <property type="evidence" value="ECO:0007669"/>
    <property type="project" value="UniProtKB-KW"/>
</dbReference>
<sequence length="152" mass="16565">MLTADLKNLLQTAELIITVGNDLRSDDGLGPHIFKKCRISNIQCPIINAGNKPENIIEEAVSKKPKKVVIIDAADFGGEAGATRIIPNEHIPDTTLSTHAFPLKIIARVIEEDTKATVYFLGVQPKNVGWGEGLSPEVKKIVDEITSTILER</sequence>
<keyword evidence="4" id="KW-0378">Hydrolase</keyword>
<dbReference type="Proteomes" id="UP000176938">
    <property type="component" value="Unassembled WGS sequence"/>
</dbReference>
<dbReference type="PANTHER" id="PTHR30302">
    <property type="entry name" value="HYDROGENASE 1 MATURATION PROTEASE"/>
    <property type="match status" value="1"/>
</dbReference>
<dbReference type="AlphaFoldDB" id="A0A1F4RAV9"/>
<dbReference type="GO" id="GO:0008047">
    <property type="term" value="F:enzyme activator activity"/>
    <property type="evidence" value="ECO:0007669"/>
    <property type="project" value="InterPro"/>
</dbReference>
<reference evidence="5 6" key="1">
    <citation type="journal article" date="2016" name="Nat. Commun.">
        <title>Thousands of microbial genomes shed light on interconnected biogeochemical processes in an aquifer system.</title>
        <authorList>
            <person name="Anantharaman K."/>
            <person name="Brown C.T."/>
            <person name="Hug L.A."/>
            <person name="Sharon I."/>
            <person name="Castelle C.J."/>
            <person name="Probst A.J."/>
            <person name="Thomas B.C."/>
            <person name="Singh A."/>
            <person name="Wilkins M.J."/>
            <person name="Karaoz U."/>
            <person name="Brodie E.L."/>
            <person name="Williams K.H."/>
            <person name="Hubbard S.S."/>
            <person name="Banfield J.F."/>
        </authorList>
    </citation>
    <scope>NUCLEOTIDE SEQUENCE [LARGE SCALE GENOMIC DNA]</scope>
</reference>
<proteinExistence type="inferred from homology"/>
<dbReference type="PANTHER" id="PTHR30302:SF1">
    <property type="entry name" value="HYDROGENASE 2 MATURATION PROTEASE"/>
    <property type="match status" value="1"/>
</dbReference>
<organism evidence="5 6">
    <name type="scientific">candidate division WOR-1 bacterium RIFCSPLOWO2_02_FULL_46_20</name>
    <dbReference type="NCBI Taxonomy" id="1802567"/>
    <lineage>
        <taxon>Bacteria</taxon>
        <taxon>Bacillati</taxon>
        <taxon>Saganbacteria</taxon>
    </lineage>
</organism>
<dbReference type="NCBIfam" id="TIGR00142">
    <property type="entry name" value="hycI"/>
    <property type="match status" value="1"/>
</dbReference>
<evidence type="ECO:0000256" key="1">
    <source>
        <dbReference type="ARBA" id="ARBA00006814"/>
    </source>
</evidence>
<dbReference type="InterPro" id="IPR004420">
    <property type="entry name" value="Pept_A31_hyd_mat_HycI"/>
</dbReference>
<evidence type="ECO:0000256" key="2">
    <source>
        <dbReference type="ARBA" id="ARBA00022670"/>
    </source>
</evidence>
<dbReference type="SUPFAM" id="SSF53163">
    <property type="entry name" value="HybD-like"/>
    <property type="match status" value="1"/>
</dbReference>
<dbReference type="InterPro" id="IPR000671">
    <property type="entry name" value="Peptidase_A31"/>
</dbReference>
<evidence type="ECO:0000256" key="3">
    <source>
        <dbReference type="ARBA" id="ARBA00022750"/>
    </source>
</evidence>
<gene>
    <name evidence="5" type="ORF">A3H38_02640</name>
</gene>
<dbReference type="GO" id="GO:0016485">
    <property type="term" value="P:protein processing"/>
    <property type="evidence" value="ECO:0007669"/>
    <property type="project" value="TreeGrafter"/>
</dbReference>
<evidence type="ECO:0000256" key="4">
    <source>
        <dbReference type="ARBA" id="ARBA00022801"/>
    </source>
</evidence>
<dbReference type="NCBIfam" id="TIGR00072">
    <property type="entry name" value="hydrog_prot"/>
    <property type="match status" value="1"/>
</dbReference>
<evidence type="ECO:0000313" key="5">
    <source>
        <dbReference type="EMBL" id="OGC05319.1"/>
    </source>
</evidence>
<protein>
    <submittedName>
        <fullName evidence="5">Hydrogenase maturation peptidase HycI</fullName>
    </submittedName>
</protein>
<keyword evidence="2" id="KW-0645">Protease</keyword>
<dbReference type="PRINTS" id="PR00446">
    <property type="entry name" value="HYDRGNUPTAKE"/>
</dbReference>
<evidence type="ECO:0000313" key="6">
    <source>
        <dbReference type="Proteomes" id="UP000176938"/>
    </source>
</evidence>
<dbReference type="Gene3D" id="3.40.50.1450">
    <property type="entry name" value="HybD-like"/>
    <property type="match status" value="1"/>
</dbReference>
<comment type="similarity">
    <text evidence="1">Belongs to the peptidase A31 family.</text>
</comment>
<accession>A0A1F4RAV9</accession>